<name>A0ABT9I331_9GAMM</name>
<dbReference type="Proteomes" id="UP001231109">
    <property type="component" value="Unassembled WGS sequence"/>
</dbReference>
<proteinExistence type="inferred from homology"/>
<dbReference type="RefSeq" id="WP_305977026.1">
    <property type="nucleotide sequence ID" value="NZ_JAPJDZ010000068.1"/>
</dbReference>
<dbReference type="InterPro" id="IPR035905">
    <property type="entry name" value="Barstar-like_sf"/>
</dbReference>
<sequence>MTPADHSAVLIHYAEAPTHAICLSKDGSLNQQTILASLQVHFLFPDYFGENLDAAFDLLLDVVDTLNQPTVWQFCTGKNANTDNDALASWQQLMQDVIDYASGKGVMLQVELFVEP</sequence>
<evidence type="ECO:0000256" key="1">
    <source>
        <dbReference type="ARBA" id="ARBA00006845"/>
    </source>
</evidence>
<dbReference type="EMBL" id="JAPJDZ010000068">
    <property type="protein sequence ID" value="MDP5137800.1"/>
    <property type="molecule type" value="Genomic_DNA"/>
</dbReference>
<comment type="similarity">
    <text evidence="1">Belongs to the barstar family.</text>
</comment>
<keyword evidence="4" id="KW-1185">Reference proteome</keyword>
<dbReference type="InterPro" id="IPR000468">
    <property type="entry name" value="Barstar"/>
</dbReference>
<dbReference type="SUPFAM" id="SSF52038">
    <property type="entry name" value="Barstar-related"/>
    <property type="match status" value="1"/>
</dbReference>
<gene>
    <name evidence="3" type="ORF">ORJ04_17740</name>
</gene>
<dbReference type="Pfam" id="PF01337">
    <property type="entry name" value="Barstar"/>
    <property type="match status" value="1"/>
</dbReference>
<reference evidence="3 4" key="1">
    <citation type="submission" date="2022-11" db="EMBL/GenBank/DDBJ databases">
        <title>Viruses from the air-sea interface of a natural surface slick.</title>
        <authorList>
            <person name="Rahlff J."/>
            <person name="Holmfeldt K."/>
        </authorList>
    </citation>
    <scope>NUCLEOTIDE SEQUENCE [LARGE SCALE GENOMIC DNA]</scope>
    <source>
        <strain evidence="3 4">SMS4</strain>
    </source>
</reference>
<evidence type="ECO:0000313" key="4">
    <source>
        <dbReference type="Proteomes" id="UP001231109"/>
    </source>
</evidence>
<organism evidence="3 4">
    <name type="scientific">Rheinheimera baltica</name>
    <dbReference type="NCBI Taxonomy" id="67576"/>
    <lineage>
        <taxon>Bacteria</taxon>
        <taxon>Pseudomonadati</taxon>
        <taxon>Pseudomonadota</taxon>
        <taxon>Gammaproteobacteria</taxon>
        <taxon>Chromatiales</taxon>
        <taxon>Chromatiaceae</taxon>
        <taxon>Rheinheimera</taxon>
    </lineage>
</organism>
<feature type="domain" description="Barstar (barnase inhibitor)" evidence="2">
    <location>
        <begin position="29"/>
        <end position="112"/>
    </location>
</feature>
<accession>A0ABT9I331</accession>
<protein>
    <submittedName>
        <fullName evidence="3">Barstar family protein</fullName>
    </submittedName>
</protein>
<evidence type="ECO:0000313" key="3">
    <source>
        <dbReference type="EMBL" id="MDP5137800.1"/>
    </source>
</evidence>
<evidence type="ECO:0000259" key="2">
    <source>
        <dbReference type="Pfam" id="PF01337"/>
    </source>
</evidence>
<comment type="caution">
    <text evidence="3">The sequence shown here is derived from an EMBL/GenBank/DDBJ whole genome shotgun (WGS) entry which is preliminary data.</text>
</comment>
<dbReference type="Gene3D" id="3.30.370.10">
    <property type="entry name" value="Barstar-like"/>
    <property type="match status" value="1"/>
</dbReference>